<feature type="chain" id="PRO_5035273650" description="Hydrophobin" evidence="1">
    <location>
        <begin position="20"/>
        <end position="81"/>
    </location>
</feature>
<comment type="caution">
    <text evidence="2">The sequence shown here is derived from an EMBL/GenBank/DDBJ whole genome shotgun (WGS) entry which is preliminary data.</text>
</comment>
<name>A0A8J8VVU6_9EURO</name>
<accession>A0A8J8VVU6</accession>
<evidence type="ECO:0000313" key="3">
    <source>
        <dbReference type="Proteomes" id="UP000631181"/>
    </source>
</evidence>
<keyword evidence="1" id="KW-0732">Signal</keyword>
<dbReference type="EMBL" id="WIWV01000193">
    <property type="protein sequence ID" value="KAF7712297.1"/>
    <property type="molecule type" value="Genomic_DNA"/>
</dbReference>
<dbReference type="Proteomes" id="UP000631181">
    <property type="component" value="Unassembled WGS sequence"/>
</dbReference>
<protein>
    <recommendedName>
        <fullName evidence="4">Hydrophobin</fullName>
    </recommendedName>
</protein>
<proteinExistence type="predicted"/>
<dbReference type="AlphaFoldDB" id="A0A8J8VVU6"/>
<evidence type="ECO:0000256" key="1">
    <source>
        <dbReference type="SAM" id="SignalP"/>
    </source>
</evidence>
<gene>
    <name evidence="2" type="ORF">PECM_003121</name>
</gene>
<evidence type="ECO:0008006" key="4">
    <source>
        <dbReference type="Google" id="ProtNLM"/>
    </source>
</evidence>
<evidence type="ECO:0000313" key="2">
    <source>
        <dbReference type="EMBL" id="KAF7712297.1"/>
    </source>
</evidence>
<reference evidence="2" key="1">
    <citation type="journal article" date="2020" name="Front. Microbiol.">
        <title>Gene regulatory networks of Penicillium echinulatum 2HH and Penicillium oxalicum 114-2 inferred by a computational biology approach.</title>
        <authorList>
            <person name="Lenz A.R."/>
            <person name="Galan-Vasquez E."/>
            <person name="Balbinot E."/>
            <person name="De Abreu F.P."/>
            <person name="De Oliveira N.S."/>
            <person name="Da Rosa L.O."/>
            <person name="De Avila E Silva S."/>
            <person name="Camassola M."/>
            <person name="Dillon A.J.P."/>
            <person name="Perez-Rueda E."/>
        </authorList>
    </citation>
    <scope>NUCLEOTIDE SEQUENCE</scope>
    <source>
        <strain evidence="2">S1M29</strain>
    </source>
</reference>
<feature type="signal peptide" evidence="1">
    <location>
        <begin position="1"/>
        <end position="19"/>
    </location>
</feature>
<sequence>MHHTSILIALLSQLPFCVAGTQACGGGAPCTGTERCTTAILGKPITTTVTACVPAPTCLSVYAECILPGHIIGRWWALLDG</sequence>
<organism evidence="2 3">
    <name type="scientific">Penicillium ucsense</name>
    <dbReference type="NCBI Taxonomy" id="2839758"/>
    <lineage>
        <taxon>Eukaryota</taxon>
        <taxon>Fungi</taxon>
        <taxon>Dikarya</taxon>
        <taxon>Ascomycota</taxon>
        <taxon>Pezizomycotina</taxon>
        <taxon>Eurotiomycetes</taxon>
        <taxon>Eurotiomycetidae</taxon>
        <taxon>Eurotiales</taxon>
        <taxon>Aspergillaceae</taxon>
        <taxon>Penicillium</taxon>
    </lineage>
</organism>
<keyword evidence="3" id="KW-1185">Reference proteome</keyword>